<feature type="domain" description="Myb-like" evidence="10">
    <location>
        <begin position="557"/>
        <end position="604"/>
    </location>
</feature>
<keyword evidence="4" id="KW-0677">Repeat</keyword>
<feature type="coiled-coil region" evidence="8">
    <location>
        <begin position="295"/>
        <end position="360"/>
    </location>
</feature>
<proteinExistence type="predicted"/>
<dbReference type="InterPro" id="IPR036869">
    <property type="entry name" value="J_dom_sf"/>
</dbReference>
<name>A0A7R9GD13_9CRUS</name>
<dbReference type="EMBL" id="CAJPEX010001053">
    <property type="protein sequence ID" value="CAG0918053.1"/>
    <property type="molecule type" value="Genomic_DNA"/>
</dbReference>
<dbReference type="Gene3D" id="1.10.287.110">
    <property type="entry name" value="DnaJ domain"/>
    <property type="match status" value="1"/>
</dbReference>
<dbReference type="AlphaFoldDB" id="A0A7R9GD13"/>
<evidence type="ECO:0000256" key="6">
    <source>
        <dbReference type="ARBA" id="ARBA00023186"/>
    </source>
</evidence>
<accession>A0A7R9GD13</accession>
<reference evidence="12" key="1">
    <citation type="submission" date="2020-11" db="EMBL/GenBank/DDBJ databases">
        <authorList>
            <person name="Tran Van P."/>
        </authorList>
    </citation>
    <scope>NUCLEOTIDE SEQUENCE</scope>
</reference>
<sequence>MTEILLPDGGGDELAPRIRISRFKVRVVEPIGRWFEAYMLRQHRLTNSISDESTANVLSEKPLETEGLVIEDDVEYLRKLDPRKWKDQDHYAVLGLKSLRYRATEEDIRKAYRQKVLRHHPDKRMAAGEKVNRDEDYFVCITRAFEILGTQAKRISYDSVDPDFDDDTPSQSPSSKAKFFEVFGPVFERNARWSTIEPVPGLGDVDSPREVVEAFYTFWYDFESWREFSYLDEEEKEKGQDREERRWIEKQNRVARKSRRKEEIARIRELVDNAYNCDPRIIRFREEEKERKAGEKRARQEAIRLKKEKEEQERLAAEAEEKRLKEEAEAIEKARADIEKKEREQQKKSLKKERKVLRTLCKEKNYFTESDGDRVQAMEEVERLCEGLDLLRLKELNEALGTSRAKEAFEEQVAYMRSKLEIEKEETIGNYMRTNGTASGARDGDKSDKWSHEDLQLLIKAVNLFPAGTSQRWEVVANFVNQHTKTDIKRIAKDVLSRAKILGSGEASNLKTAVNQQAFSKFEQSYKPAPVSSDVSVRNDEVTAEAGEVESIGGDKSWSTEEQKLLEQALRTYPASAEDRWGKIASCVPGRTKKECMKRFKELAEMVKAKKAAAALPAKKKT</sequence>
<dbReference type="Pfam" id="PF00226">
    <property type="entry name" value="DnaJ"/>
    <property type="match status" value="1"/>
</dbReference>
<evidence type="ECO:0000256" key="1">
    <source>
        <dbReference type="ARBA" id="ARBA00004123"/>
    </source>
</evidence>
<evidence type="ECO:0008006" key="14">
    <source>
        <dbReference type="Google" id="ProtNLM"/>
    </source>
</evidence>
<evidence type="ECO:0000256" key="5">
    <source>
        <dbReference type="ARBA" id="ARBA00023159"/>
    </source>
</evidence>
<keyword evidence="3" id="KW-0963">Cytoplasm</keyword>
<dbReference type="GO" id="GO:0043022">
    <property type="term" value="F:ribosome binding"/>
    <property type="evidence" value="ECO:0007669"/>
    <property type="project" value="InterPro"/>
</dbReference>
<dbReference type="Pfam" id="PF16717">
    <property type="entry name" value="RAC_head"/>
    <property type="match status" value="1"/>
</dbReference>
<keyword evidence="7" id="KW-0539">Nucleus</keyword>
<feature type="domain" description="J" evidence="9">
    <location>
        <begin position="89"/>
        <end position="161"/>
    </location>
</feature>
<dbReference type="EMBL" id="OA883090">
    <property type="protein sequence ID" value="CAD7277901.1"/>
    <property type="molecule type" value="Genomic_DNA"/>
</dbReference>
<evidence type="ECO:0000256" key="8">
    <source>
        <dbReference type="SAM" id="Coils"/>
    </source>
</evidence>
<dbReference type="CDD" id="cd06257">
    <property type="entry name" value="DnaJ"/>
    <property type="match status" value="1"/>
</dbReference>
<keyword evidence="8" id="KW-0175">Coiled coil</keyword>
<evidence type="ECO:0000259" key="10">
    <source>
        <dbReference type="PROSITE" id="PS50090"/>
    </source>
</evidence>
<organism evidence="12">
    <name type="scientific">Notodromas monacha</name>
    <dbReference type="NCBI Taxonomy" id="399045"/>
    <lineage>
        <taxon>Eukaryota</taxon>
        <taxon>Metazoa</taxon>
        <taxon>Ecdysozoa</taxon>
        <taxon>Arthropoda</taxon>
        <taxon>Crustacea</taxon>
        <taxon>Oligostraca</taxon>
        <taxon>Ostracoda</taxon>
        <taxon>Podocopa</taxon>
        <taxon>Podocopida</taxon>
        <taxon>Cypridocopina</taxon>
        <taxon>Cypridoidea</taxon>
        <taxon>Cyprididae</taxon>
        <taxon>Notodromas</taxon>
    </lineage>
</organism>
<dbReference type="PROSITE" id="PS51293">
    <property type="entry name" value="SANT"/>
    <property type="match status" value="1"/>
</dbReference>
<dbReference type="FunFam" id="1.10.10.60:FF:000180">
    <property type="entry name" value="DnaJ (Hsp40) homolog, subfamily C, member 2"/>
    <property type="match status" value="1"/>
</dbReference>
<dbReference type="InterPro" id="IPR042569">
    <property type="entry name" value="RAC_head_sf"/>
</dbReference>
<keyword evidence="5" id="KW-0010">Activator</keyword>
<dbReference type="GO" id="GO:0005829">
    <property type="term" value="C:cytosol"/>
    <property type="evidence" value="ECO:0007669"/>
    <property type="project" value="TreeGrafter"/>
</dbReference>
<dbReference type="SMART" id="SM00271">
    <property type="entry name" value="DnaJ"/>
    <property type="match status" value="1"/>
</dbReference>
<keyword evidence="6" id="KW-0143">Chaperone</keyword>
<dbReference type="PROSITE" id="PS50076">
    <property type="entry name" value="DNAJ_2"/>
    <property type="match status" value="1"/>
</dbReference>
<dbReference type="GO" id="GO:0030544">
    <property type="term" value="F:Hsp70 protein binding"/>
    <property type="evidence" value="ECO:0007669"/>
    <property type="project" value="InterPro"/>
</dbReference>
<dbReference type="PROSITE" id="PS50090">
    <property type="entry name" value="MYB_LIKE"/>
    <property type="match status" value="1"/>
</dbReference>
<dbReference type="OrthoDB" id="1690618at2759"/>
<feature type="domain" description="SANT" evidence="11">
    <location>
        <begin position="553"/>
        <end position="608"/>
    </location>
</feature>
<evidence type="ECO:0000313" key="13">
    <source>
        <dbReference type="Proteomes" id="UP000678499"/>
    </source>
</evidence>
<dbReference type="GO" id="GO:0051083">
    <property type="term" value="P:'de novo' cotranslational protein folding"/>
    <property type="evidence" value="ECO:0007669"/>
    <property type="project" value="InterPro"/>
</dbReference>
<dbReference type="InterPro" id="IPR001005">
    <property type="entry name" value="SANT/Myb"/>
</dbReference>
<dbReference type="Pfam" id="PF21884">
    <property type="entry name" value="ZUO1-like_ZHD"/>
    <property type="match status" value="1"/>
</dbReference>
<dbReference type="Pfam" id="PF23082">
    <property type="entry name" value="Myb_DNA-binding_2"/>
    <property type="match status" value="1"/>
</dbReference>
<evidence type="ECO:0000259" key="9">
    <source>
        <dbReference type="PROSITE" id="PS50076"/>
    </source>
</evidence>
<dbReference type="SUPFAM" id="SSF46565">
    <property type="entry name" value="Chaperone J-domain"/>
    <property type="match status" value="1"/>
</dbReference>
<dbReference type="InterPro" id="IPR044634">
    <property type="entry name" value="Zuotin/DnaJC2"/>
</dbReference>
<dbReference type="InterPro" id="IPR017884">
    <property type="entry name" value="SANT_dom"/>
</dbReference>
<dbReference type="Gene3D" id="1.10.8.840">
    <property type="entry name" value="Ribosome-associated complex head domain"/>
    <property type="match status" value="1"/>
</dbReference>
<evidence type="ECO:0000313" key="12">
    <source>
        <dbReference type="EMBL" id="CAD7277901.1"/>
    </source>
</evidence>
<evidence type="ECO:0000259" key="11">
    <source>
        <dbReference type="PROSITE" id="PS51293"/>
    </source>
</evidence>
<dbReference type="Proteomes" id="UP000678499">
    <property type="component" value="Unassembled WGS sequence"/>
</dbReference>
<evidence type="ECO:0000256" key="2">
    <source>
        <dbReference type="ARBA" id="ARBA00004496"/>
    </source>
</evidence>
<evidence type="ECO:0000256" key="4">
    <source>
        <dbReference type="ARBA" id="ARBA00022737"/>
    </source>
</evidence>
<dbReference type="SUPFAM" id="SSF46689">
    <property type="entry name" value="Homeodomain-like"/>
    <property type="match status" value="2"/>
</dbReference>
<dbReference type="PANTHER" id="PTHR43999">
    <property type="entry name" value="DNAJ HOMOLOG SUBFAMILY C MEMBER 2"/>
    <property type="match status" value="1"/>
</dbReference>
<dbReference type="CDD" id="cd00167">
    <property type="entry name" value="SANT"/>
    <property type="match status" value="2"/>
</dbReference>
<dbReference type="Pfam" id="PF00249">
    <property type="entry name" value="Myb_DNA-binding"/>
    <property type="match status" value="1"/>
</dbReference>
<dbReference type="Gene3D" id="1.10.10.60">
    <property type="entry name" value="Homeodomain-like"/>
    <property type="match status" value="2"/>
</dbReference>
<protein>
    <recommendedName>
        <fullName evidence="14">DnaJ homolog subfamily C member 2</fullName>
    </recommendedName>
</protein>
<dbReference type="InterPro" id="IPR009057">
    <property type="entry name" value="Homeodomain-like_sf"/>
</dbReference>
<evidence type="ECO:0000256" key="3">
    <source>
        <dbReference type="ARBA" id="ARBA00022490"/>
    </source>
</evidence>
<dbReference type="GO" id="GO:0006450">
    <property type="term" value="P:regulation of translational fidelity"/>
    <property type="evidence" value="ECO:0007669"/>
    <property type="project" value="InterPro"/>
</dbReference>
<dbReference type="SMART" id="SM00717">
    <property type="entry name" value="SANT"/>
    <property type="match status" value="2"/>
</dbReference>
<dbReference type="InterPro" id="IPR032003">
    <property type="entry name" value="RAC_head"/>
</dbReference>
<evidence type="ECO:0000256" key="7">
    <source>
        <dbReference type="ARBA" id="ARBA00023242"/>
    </source>
</evidence>
<dbReference type="InterPro" id="IPR054076">
    <property type="entry name" value="ZUO1-like_ZHD"/>
</dbReference>
<dbReference type="InterPro" id="IPR001623">
    <property type="entry name" value="DnaJ_domain"/>
</dbReference>
<keyword evidence="13" id="KW-1185">Reference proteome</keyword>
<comment type="subcellular location">
    <subcellularLocation>
        <location evidence="2">Cytoplasm</location>
    </subcellularLocation>
    <subcellularLocation>
        <location evidence="1">Nucleus</location>
    </subcellularLocation>
</comment>
<dbReference type="GO" id="GO:0005634">
    <property type="term" value="C:nucleus"/>
    <property type="evidence" value="ECO:0007669"/>
    <property type="project" value="UniProtKB-SubCell"/>
</dbReference>
<gene>
    <name evidence="12" type="ORF">NMOB1V02_LOCUS5620</name>
</gene>
<dbReference type="PANTHER" id="PTHR43999:SF1">
    <property type="entry name" value="DNAJ HOMOLOG SUBFAMILY C MEMBER 2"/>
    <property type="match status" value="1"/>
</dbReference>